<dbReference type="EnsemblPlants" id="MELO3C034189.2.1">
    <property type="protein sequence ID" value="MELO3C034189.2.1"/>
    <property type="gene ID" value="MELO3C034189.2"/>
</dbReference>
<evidence type="ECO:0000256" key="1">
    <source>
        <dbReference type="SAM" id="MobiDB-lite"/>
    </source>
</evidence>
<sequence length="44" mass="4728">MDGATTSTRMGDRDDGSWVRGDATTTIRASRTNTGWSKHSSLAL</sequence>
<feature type="region of interest" description="Disordered" evidence="1">
    <location>
        <begin position="1"/>
        <end position="44"/>
    </location>
</feature>
<name>A0A9I9EIA9_CUCME</name>
<accession>A0A9I9EIA9</accession>
<evidence type="ECO:0000313" key="2">
    <source>
        <dbReference type="EnsemblPlants" id="MELO3C034189.2.1"/>
    </source>
</evidence>
<feature type="compositionally biased region" description="Polar residues" evidence="1">
    <location>
        <begin position="23"/>
        <end position="44"/>
    </location>
</feature>
<dbReference type="AlphaFoldDB" id="A0A9I9EIA9"/>
<proteinExistence type="predicted"/>
<reference evidence="2" key="1">
    <citation type="submission" date="2023-03" db="UniProtKB">
        <authorList>
            <consortium name="EnsemblPlants"/>
        </authorList>
    </citation>
    <scope>IDENTIFICATION</scope>
</reference>
<protein>
    <submittedName>
        <fullName evidence="2">Uncharacterized protein</fullName>
    </submittedName>
</protein>
<dbReference type="Gramene" id="MELO3C034189.2.1">
    <property type="protein sequence ID" value="MELO3C034189.2.1"/>
    <property type="gene ID" value="MELO3C034189.2"/>
</dbReference>
<organism evidence="2">
    <name type="scientific">Cucumis melo</name>
    <name type="common">Muskmelon</name>
    <dbReference type="NCBI Taxonomy" id="3656"/>
    <lineage>
        <taxon>Eukaryota</taxon>
        <taxon>Viridiplantae</taxon>
        <taxon>Streptophyta</taxon>
        <taxon>Embryophyta</taxon>
        <taxon>Tracheophyta</taxon>
        <taxon>Spermatophyta</taxon>
        <taxon>Magnoliopsida</taxon>
        <taxon>eudicotyledons</taxon>
        <taxon>Gunneridae</taxon>
        <taxon>Pentapetalae</taxon>
        <taxon>rosids</taxon>
        <taxon>fabids</taxon>
        <taxon>Cucurbitales</taxon>
        <taxon>Cucurbitaceae</taxon>
        <taxon>Benincaseae</taxon>
        <taxon>Cucumis</taxon>
    </lineage>
</organism>